<name>A0A932HZ95_UNCTE</name>
<keyword evidence="6 9" id="KW-0560">Oxidoreductase</keyword>
<evidence type="ECO:0000256" key="8">
    <source>
        <dbReference type="ARBA" id="ARBA00048793"/>
    </source>
</evidence>
<dbReference type="InterPro" id="IPR013332">
    <property type="entry name" value="KPR_N"/>
</dbReference>
<dbReference type="NCBIfam" id="NF005091">
    <property type="entry name" value="PRK06522.2-2"/>
    <property type="match status" value="1"/>
</dbReference>
<dbReference type="SUPFAM" id="SSF51735">
    <property type="entry name" value="NAD(P)-binding Rossmann-fold domains"/>
    <property type="match status" value="1"/>
</dbReference>
<dbReference type="GO" id="GO:0015940">
    <property type="term" value="P:pantothenate biosynthetic process"/>
    <property type="evidence" value="ECO:0007669"/>
    <property type="project" value="UniProtKB-KW"/>
</dbReference>
<dbReference type="AlphaFoldDB" id="A0A932HZ95"/>
<evidence type="ECO:0000256" key="2">
    <source>
        <dbReference type="ARBA" id="ARBA00007870"/>
    </source>
</evidence>
<comment type="caution">
    <text evidence="12">The sequence shown here is derived from an EMBL/GenBank/DDBJ whole genome shotgun (WGS) entry which is preliminary data.</text>
</comment>
<reference evidence="12" key="1">
    <citation type="submission" date="2020-07" db="EMBL/GenBank/DDBJ databases">
        <title>Huge and variable diversity of episymbiotic CPR bacteria and DPANN archaea in groundwater ecosystems.</title>
        <authorList>
            <person name="He C.Y."/>
            <person name="Keren R."/>
            <person name="Whittaker M."/>
            <person name="Farag I.F."/>
            <person name="Doudna J."/>
            <person name="Cate J.H.D."/>
            <person name="Banfield J.F."/>
        </authorList>
    </citation>
    <scope>NUCLEOTIDE SEQUENCE</scope>
    <source>
        <strain evidence="12">NC_groundwater_763_Ag_S-0.2um_68_21</strain>
    </source>
</reference>
<dbReference type="InterPro" id="IPR013752">
    <property type="entry name" value="KPA_reductase"/>
</dbReference>
<dbReference type="EC" id="1.1.1.169" evidence="3 9"/>
<dbReference type="Gene3D" id="1.10.1040.10">
    <property type="entry name" value="N-(1-d-carboxylethyl)-l-norvaline Dehydrogenase, domain 2"/>
    <property type="match status" value="1"/>
</dbReference>
<evidence type="ECO:0000256" key="4">
    <source>
        <dbReference type="ARBA" id="ARBA00019465"/>
    </source>
</evidence>
<dbReference type="InterPro" id="IPR036291">
    <property type="entry name" value="NAD(P)-bd_dom_sf"/>
</dbReference>
<evidence type="ECO:0000256" key="5">
    <source>
        <dbReference type="ARBA" id="ARBA00022857"/>
    </source>
</evidence>
<comment type="pathway">
    <text evidence="1 9">Cofactor biosynthesis; (R)-pantothenate biosynthesis; (R)-pantoate from 3-methyl-2-oxobutanoate: step 2/2.</text>
</comment>
<keyword evidence="9" id="KW-0566">Pantothenate biosynthesis</keyword>
<proteinExistence type="inferred from homology"/>
<dbReference type="EMBL" id="JACPUR010000030">
    <property type="protein sequence ID" value="MBI3128459.1"/>
    <property type="molecule type" value="Genomic_DNA"/>
</dbReference>
<dbReference type="InterPro" id="IPR051402">
    <property type="entry name" value="KPR-Related"/>
</dbReference>
<dbReference type="Proteomes" id="UP000782312">
    <property type="component" value="Unassembled WGS sequence"/>
</dbReference>
<protein>
    <recommendedName>
        <fullName evidence="4 9">2-dehydropantoate 2-reductase</fullName>
        <ecNumber evidence="3 9">1.1.1.169</ecNumber>
    </recommendedName>
    <alternativeName>
        <fullName evidence="7 9">Ketopantoate reductase</fullName>
    </alternativeName>
</protein>
<dbReference type="Gene3D" id="3.40.50.720">
    <property type="entry name" value="NAD(P)-binding Rossmann-like Domain"/>
    <property type="match status" value="1"/>
</dbReference>
<dbReference type="SUPFAM" id="SSF48179">
    <property type="entry name" value="6-phosphogluconate dehydrogenase C-terminal domain-like"/>
    <property type="match status" value="1"/>
</dbReference>
<organism evidence="12 13">
    <name type="scientific">Tectimicrobiota bacterium</name>
    <dbReference type="NCBI Taxonomy" id="2528274"/>
    <lineage>
        <taxon>Bacteria</taxon>
        <taxon>Pseudomonadati</taxon>
        <taxon>Nitrospinota/Tectimicrobiota group</taxon>
        <taxon>Candidatus Tectimicrobiota</taxon>
    </lineage>
</organism>
<evidence type="ECO:0000256" key="7">
    <source>
        <dbReference type="ARBA" id="ARBA00032024"/>
    </source>
</evidence>
<evidence type="ECO:0000256" key="3">
    <source>
        <dbReference type="ARBA" id="ARBA00013014"/>
    </source>
</evidence>
<evidence type="ECO:0000256" key="1">
    <source>
        <dbReference type="ARBA" id="ARBA00004994"/>
    </source>
</evidence>
<evidence type="ECO:0000313" key="13">
    <source>
        <dbReference type="Proteomes" id="UP000782312"/>
    </source>
</evidence>
<comment type="catalytic activity">
    <reaction evidence="8 9">
        <text>(R)-pantoate + NADP(+) = 2-dehydropantoate + NADPH + H(+)</text>
        <dbReference type="Rhea" id="RHEA:16233"/>
        <dbReference type="ChEBI" id="CHEBI:11561"/>
        <dbReference type="ChEBI" id="CHEBI:15378"/>
        <dbReference type="ChEBI" id="CHEBI:15980"/>
        <dbReference type="ChEBI" id="CHEBI:57783"/>
        <dbReference type="ChEBI" id="CHEBI:58349"/>
        <dbReference type="EC" id="1.1.1.169"/>
    </reaction>
</comment>
<evidence type="ECO:0000256" key="6">
    <source>
        <dbReference type="ARBA" id="ARBA00023002"/>
    </source>
</evidence>
<feature type="domain" description="Ketopantoate reductase C-terminal" evidence="11">
    <location>
        <begin position="167"/>
        <end position="285"/>
    </location>
</feature>
<gene>
    <name evidence="12" type="ORF">HYZ11_12710</name>
</gene>
<evidence type="ECO:0000259" key="10">
    <source>
        <dbReference type="Pfam" id="PF02558"/>
    </source>
</evidence>
<dbReference type="InterPro" id="IPR003710">
    <property type="entry name" value="ApbA"/>
</dbReference>
<dbReference type="PANTHER" id="PTHR21708:SF26">
    <property type="entry name" value="2-DEHYDROPANTOATE 2-REDUCTASE"/>
    <property type="match status" value="1"/>
</dbReference>
<comment type="function">
    <text evidence="9">Catalyzes the NADPH-dependent reduction of ketopantoate into pantoic acid.</text>
</comment>
<dbReference type="GO" id="GO:0008677">
    <property type="term" value="F:2-dehydropantoate 2-reductase activity"/>
    <property type="evidence" value="ECO:0007669"/>
    <property type="project" value="UniProtKB-EC"/>
</dbReference>
<feature type="domain" description="Ketopantoate reductase N-terminal" evidence="10">
    <location>
        <begin position="4"/>
        <end position="138"/>
    </location>
</feature>
<evidence type="ECO:0000259" key="11">
    <source>
        <dbReference type="Pfam" id="PF08546"/>
    </source>
</evidence>
<dbReference type="GO" id="GO:0005737">
    <property type="term" value="C:cytoplasm"/>
    <property type="evidence" value="ECO:0007669"/>
    <property type="project" value="TreeGrafter"/>
</dbReference>
<dbReference type="InterPro" id="IPR008927">
    <property type="entry name" value="6-PGluconate_DH-like_C_sf"/>
</dbReference>
<comment type="similarity">
    <text evidence="2 9">Belongs to the ketopantoate reductase family.</text>
</comment>
<dbReference type="Pfam" id="PF08546">
    <property type="entry name" value="ApbA_C"/>
    <property type="match status" value="1"/>
</dbReference>
<dbReference type="FunFam" id="1.10.1040.10:FF:000017">
    <property type="entry name" value="2-dehydropantoate 2-reductase"/>
    <property type="match status" value="1"/>
</dbReference>
<dbReference type="InterPro" id="IPR013328">
    <property type="entry name" value="6PGD_dom2"/>
</dbReference>
<dbReference type="Pfam" id="PF02558">
    <property type="entry name" value="ApbA"/>
    <property type="match status" value="1"/>
</dbReference>
<dbReference type="PANTHER" id="PTHR21708">
    <property type="entry name" value="PROBABLE 2-DEHYDROPANTOATE 2-REDUCTASE"/>
    <property type="match status" value="1"/>
</dbReference>
<evidence type="ECO:0000313" key="12">
    <source>
        <dbReference type="EMBL" id="MBI3128459.1"/>
    </source>
</evidence>
<accession>A0A932HZ95</accession>
<evidence type="ECO:0000256" key="9">
    <source>
        <dbReference type="RuleBase" id="RU362068"/>
    </source>
</evidence>
<dbReference type="NCBIfam" id="TIGR00745">
    <property type="entry name" value="apbA_panE"/>
    <property type="match status" value="1"/>
</dbReference>
<sequence length="293" mass="31392">MERVAVVGVGAIGGVVAARLLEKGRCDVTLCVRTPFEKLVVETPKRVIEAEAKCATDPARVGPAEWVLLATKAHHTEGAAGWLKALAGPGTVIAVLHNGVEHLERVTPYANGARVLPVVVQCPADKVGLGRMKHRSFVRLVAPDDEYGRGLAKLFEGTDVEVPLTKDIKTELWTKLTVNCAQSPITGLTRRRREVLGRPDVSEVSLALARECAAVGRAEGARLAPGFAEEVIARQKKMPPDATTSMLTDAWEGKPLEMDAFTGAVIRFGEKHGVPTPVTRVVHALGSAVNRED</sequence>
<keyword evidence="5 9" id="KW-0521">NADP</keyword>